<evidence type="ECO:0000256" key="3">
    <source>
        <dbReference type="ARBA" id="ARBA00022737"/>
    </source>
</evidence>
<evidence type="ECO:0000256" key="7">
    <source>
        <dbReference type="PROSITE-ProRule" id="PRU00042"/>
    </source>
</evidence>
<keyword evidence="11" id="KW-1185">Reference proteome</keyword>
<feature type="domain" description="C2H2-type" evidence="9">
    <location>
        <begin position="266"/>
        <end position="291"/>
    </location>
</feature>
<feature type="domain" description="C2H2-type" evidence="9">
    <location>
        <begin position="94"/>
        <end position="124"/>
    </location>
</feature>
<dbReference type="Gene3D" id="3.30.160.60">
    <property type="entry name" value="Classic Zinc Finger"/>
    <property type="match status" value="4"/>
</dbReference>
<comment type="subcellular location">
    <subcellularLocation>
        <location evidence="1">Nucleus</location>
    </subcellularLocation>
</comment>
<evidence type="ECO:0000259" key="9">
    <source>
        <dbReference type="PROSITE" id="PS50157"/>
    </source>
</evidence>
<reference evidence="11" key="1">
    <citation type="journal article" date="2016" name="Genome Announc.">
        <title>Genome sequences of three species of Hanseniaspora isolated from spontaneous wine fermentations.</title>
        <authorList>
            <person name="Sternes P.R."/>
            <person name="Lee D."/>
            <person name="Kutyna D.R."/>
            <person name="Borneman A.R."/>
        </authorList>
    </citation>
    <scope>NUCLEOTIDE SEQUENCE [LARGE SCALE GENOMIC DNA]</scope>
    <source>
        <strain evidence="11">AWRI3578</strain>
    </source>
</reference>
<comment type="caution">
    <text evidence="10">The sequence shown here is derived from an EMBL/GenBank/DDBJ whole genome shotgun (WGS) entry which is preliminary data.</text>
</comment>
<dbReference type="Pfam" id="PF00096">
    <property type="entry name" value="zf-C2H2"/>
    <property type="match status" value="3"/>
</dbReference>
<keyword evidence="5" id="KW-0862">Zinc</keyword>
<feature type="domain" description="C2H2-type" evidence="9">
    <location>
        <begin position="325"/>
        <end position="359"/>
    </location>
</feature>
<dbReference type="SMART" id="SM00355">
    <property type="entry name" value="ZnF_C2H2"/>
    <property type="match status" value="9"/>
</dbReference>
<sequence>MHSEDLRHSQTNNTYEVSSVNDELAADNKPQDLSVTDLTNFFLKDEVTPISNNQFNIEKDSTALQKSITASEGTILDTASQAFKSSNAKRIKKHRCTYPDCNKMFSRPSVLKEHIQTKHLNIRKYKCTECDQRYTKKLHLQRHYISAHSIDNKPFKCTFCDKKLLTKQHLETHERTHTKPFRCKFNDQCEAGFTTQKLLDGHVERAHLSKHEEKLTCQFCKQKLQSPSKLQQHILKKHNDSSCLLPVSQEDKKLIDFQMSLKIKRYQCSTTDCNKTFTTWSLYQQHMKNDHPKLECLICKKKCVGETGLQMHMMVHDDSMINKIWKCLICQEKFAKKNELSEHCKSSHELDIGHNTEQPHEDGEDDEYIVRKKIKTTNLDLWKSNIKILNKINSGESMAEVLLNSLGKKYQCSVPNCYRKFKNKETYQIHLEKHEDYIKKMSSLERKNDGKED</sequence>
<keyword evidence="2" id="KW-0479">Metal-binding</keyword>
<accession>A0A1E5RZ21</accession>
<keyword evidence="6" id="KW-0539">Nucleus</keyword>
<feature type="domain" description="C2H2-type" evidence="9">
    <location>
        <begin position="410"/>
        <end position="434"/>
    </location>
</feature>
<dbReference type="Proteomes" id="UP000095605">
    <property type="component" value="Unassembled WGS sequence"/>
</dbReference>
<feature type="region of interest" description="Disordered" evidence="8">
    <location>
        <begin position="1"/>
        <end position="28"/>
    </location>
</feature>
<feature type="compositionally biased region" description="Polar residues" evidence="8">
    <location>
        <begin position="9"/>
        <end position="21"/>
    </location>
</feature>
<proteinExistence type="predicted"/>
<dbReference type="GO" id="GO:0000981">
    <property type="term" value="F:DNA-binding transcription factor activity, RNA polymerase II-specific"/>
    <property type="evidence" value="ECO:0007669"/>
    <property type="project" value="TreeGrafter"/>
</dbReference>
<feature type="domain" description="C2H2-type" evidence="9">
    <location>
        <begin position="155"/>
        <end position="178"/>
    </location>
</feature>
<evidence type="ECO:0000313" key="10">
    <source>
        <dbReference type="EMBL" id="OEJ92207.1"/>
    </source>
</evidence>
<evidence type="ECO:0000256" key="2">
    <source>
        <dbReference type="ARBA" id="ARBA00022723"/>
    </source>
</evidence>
<dbReference type="EMBL" id="LPNL01000001">
    <property type="protein sequence ID" value="OEJ92207.1"/>
    <property type="molecule type" value="Genomic_DNA"/>
</dbReference>
<evidence type="ECO:0000256" key="5">
    <source>
        <dbReference type="ARBA" id="ARBA00022833"/>
    </source>
</evidence>
<evidence type="ECO:0000256" key="1">
    <source>
        <dbReference type="ARBA" id="ARBA00004123"/>
    </source>
</evidence>
<dbReference type="GO" id="GO:0005634">
    <property type="term" value="C:nucleus"/>
    <property type="evidence" value="ECO:0007669"/>
    <property type="project" value="UniProtKB-SubCell"/>
</dbReference>
<organism evidence="10 11">
    <name type="scientific">Hanseniaspora opuntiae</name>
    <dbReference type="NCBI Taxonomy" id="211096"/>
    <lineage>
        <taxon>Eukaryota</taxon>
        <taxon>Fungi</taxon>
        <taxon>Dikarya</taxon>
        <taxon>Ascomycota</taxon>
        <taxon>Saccharomycotina</taxon>
        <taxon>Saccharomycetes</taxon>
        <taxon>Saccharomycodales</taxon>
        <taxon>Saccharomycodaceae</taxon>
        <taxon>Hanseniaspora</taxon>
    </lineage>
</organism>
<dbReference type="OrthoDB" id="4748970at2759"/>
<dbReference type="GO" id="GO:0008270">
    <property type="term" value="F:zinc ion binding"/>
    <property type="evidence" value="ECO:0007669"/>
    <property type="project" value="UniProtKB-KW"/>
</dbReference>
<feature type="domain" description="C2H2-type" evidence="9">
    <location>
        <begin position="125"/>
        <end position="153"/>
    </location>
</feature>
<gene>
    <name evidence="10" type="ORF">AWRI3578_g80</name>
</gene>
<dbReference type="PANTHER" id="PTHR24394:SF29">
    <property type="entry name" value="MYONEURIN"/>
    <property type="match status" value="1"/>
</dbReference>
<name>A0A1E5RZ21_9ASCO</name>
<evidence type="ECO:0000256" key="4">
    <source>
        <dbReference type="ARBA" id="ARBA00022771"/>
    </source>
</evidence>
<protein>
    <submittedName>
        <fullName evidence="10">Transcription factor IIIA</fullName>
    </submittedName>
</protein>
<dbReference type="FunFam" id="3.30.160.60:FF:000446">
    <property type="entry name" value="Zinc finger protein"/>
    <property type="match status" value="1"/>
</dbReference>
<dbReference type="PROSITE" id="PS00028">
    <property type="entry name" value="ZINC_FINGER_C2H2_1"/>
    <property type="match status" value="6"/>
</dbReference>
<dbReference type="InterPro" id="IPR036236">
    <property type="entry name" value="Znf_C2H2_sf"/>
</dbReference>
<dbReference type="InterPro" id="IPR013087">
    <property type="entry name" value="Znf_C2H2_type"/>
</dbReference>
<evidence type="ECO:0000256" key="8">
    <source>
        <dbReference type="SAM" id="MobiDB-lite"/>
    </source>
</evidence>
<keyword evidence="3" id="KW-0677">Repeat</keyword>
<dbReference type="PANTHER" id="PTHR24394">
    <property type="entry name" value="ZINC FINGER PROTEIN"/>
    <property type="match status" value="1"/>
</dbReference>
<keyword evidence="4 7" id="KW-0863">Zinc-finger</keyword>
<evidence type="ECO:0000313" key="11">
    <source>
        <dbReference type="Proteomes" id="UP000095605"/>
    </source>
</evidence>
<dbReference type="SUPFAM" id="SSF57667">
    <property type="entry name" value="beta-beta-alpha zinc fingers"/>
    <property type="match status" value="2"/>
</dbReference>
<feature type="domain" description="C2H2-type" evidence="9">
    <location>
        <begin position="181"/>
        <end position="212"/>
    </location>
</feature>
<evidence type="ECO:0000256" key="6">
    <source>
        <dbReference type="ARBA" id="ARBA00023242"/>
    </source>
</evidence>
<dbReference type="AlphaFoldDB" id="A0A1E5RZ21"/>
<dbReference type="PROSITE" id="PS50157">
    <property type="entry name" value="ZINC_FINGER_C2H2_2"/>
    <property type="match status" value="7"/>
</dbReference>